<evidence type="ECO:0000313" key="4">
    <source>
        <dbReference type="EMBL" id="SFQ94561.1"/>
    </source>
</evidence>
<sequence>MSPAPMPPERAALLLAQWLSPAFPVGAFAYSHGLERAIADGAIASADDLQAWLEDLLTHGSAWSDAIFLAGAYRAENDAARHDISERARAFAASAERRFEADQQGEAFARTTAAVWDHPKAAQPYPVALGTAAAREGLPLRLTLRMALQAFAANLTSAALRLVPLGQTDGQRVLTALVPLIETQADAAECAQDDALSSTTWLADIAAMRHETQATRLFRT</sequence>
<comment type="subunit">
    <text evidence="3">UreD, UreF and UreG form a complex that acts as a GTP-hydrolysis-dependent molecular chaperone, activating the urease apoprotein by helping to assemble the nickel containing metallocenter of UreC. The UreE protein probably delivers the nickel.</text>
</comment>
<dbReference type="Pfam" id="PF01730">
    <property type="entry name" value="UreF"/>
    <property type="match status" value="1"/>
</dbReference>
<evidence type="ECO:0000256" key="3">
    <source>
        <dbReference type="HAMAP-Rule" id="MF_01385"/>
    </source>
</evidence>
<keyword evidence="2 3" id="KW-0143">Chaperone</keyword>
<dbReference type="PANTHER" id="PTHR33620:SF1">
    <property type="entry name" value="UREASE ACCESSORY PROTEIN F"/>
    <property type="match status" value="1"/>
</dbReference>
<evidence type="ECO:0000256" key="2">
    <source>
        <dbReference type="ARBA" id="ARBA00023186"/>
    </source>
</evidence>
<comment type="function">
    <text evidence="3">Required for maturation of urease via the functional incorporation of the urease nickel metallocenter.</text>
</comment>
<reference evidence="4 5" key="1">
    <citation type="submission" date="2016-10" db="EMBL/GenBank/DDBJ databases">
        <authorList>
            <person name="de Groot N.N."/>
        </authorList>
    </citation>
    <scope>NUCLEOTIDE SEQUENCE [LARGE SCALE GENOMIC DNA]</scope>
    <source>
        <strain evidence="5">KMM 9023,NRIC 0796,JCM 17311,KCTC 23692</strain>
    </source>
</reference>
<dbReference type="RefSeq" id="WP_245759518.1">
    <property type="nucleotide sequence ID" value="NZ_FOYI01000001.1"/>
</dbReference>
<dbReference type="STRING" id="871652.SAMN04515673_10149"/>
<evidence type="ECO:0000256" key="1">
    <source>
        <dbReference type="ARBA" id="ARBA00022988"/>
    </source>
</evidence>
<name>A0A1I6CN42_9RHOB</name>
<dbReference type="AlphaFoldDB" id="A0A1I6CN42"/>
<proteinExistence type="inferred from homology"/>
<comment type="subcellular location">
    <subcellularLocation>
        <location evidence="3">Cytoplasm</location>
    </subcellularLocation>
</comment>
<dbReference type="InterPro" id="IPR038277">
    <property type="entry name" value="UreF_sf"/>
</dbReference>
<dbReference type="GO" id="GO:0016151">
    <property type="term" value="F:nickel cation binding"/>
    <property type="evidence" value="ECO:0007669"/>
    <property type="project" value="UniProtKB-UniRule"/>
</dbReference>
<dbReference type="Gene3D" id="1.10.4190.10">
    <property type="entry name" value="Urease accessory protein UreF"/>
    <property type="match status" value="1"/>
</dbReference>
<keyword evidence="5" id="KW-1185">Reference proteome</keyword>
<accession>A0A1I6CN42</accession>
<dbReference type="Proteomes" id="UP000199302">
    <property type="component" value="Unassembled WGS sequence"/>
</dbReference>
<protein>
    <recommendedName>
        <fullName evidence="3">Urease accessory protein UreF</fullName>
    </recommendedName>
</protein>
<dbReference type="InterPro" id="IPR002639">
    <property type="entry name" value="UreF"/>
</dbReference>
<dbReference type="EMBL" id="FOYI01000001">
    <property type="protein sequence ID" value="SFQ94561.1"/>
    <property type="molecule type" value="Genomic_DNA"/>
</dbReference>
<dbReference type="PANTHER" id="PTHR33620">
    <property type="entry name" value="UREASE ACCESSORY PROTEIN F"/>
    <property type="match status" value="1"/>
</dbReference>
<keyword evidence="3" id="KW-0963">Cytoplasm</keyword>
<organism evidence="4 5">
    <name type="scientific">Poseidonocella sedimentorum</name>
    <dbReference type="NCBI Taxonomy" id="871652"/>
    <lineage>
        <taxon>Bacteria</taxon>
        <taxon>Pseudomonadati</taxon>
        <taxon>Pseudomonadota</taxon>
        <taxon>Alphaproteobacteria</taxon>
        <taxon>Rhodobacterales</taxon>
        <taxon>Roseobacteraceae</taxon>
        <taxon>Poseidonocella</taxon>
    </lineage>
</organism>
<dbReference type="GO" id="GO:0005737">
    <property type="term" value="C:cytoplasm"/>
    <property type="evidence" value="ECO:0007669"/>
    <property type="project" value="UniProtKB-SubCell"/>
</dbReference>
<evidence type="ECO:0000313" key="5">
    <source>
        <dbReference type="Proteomes" id="UP000199302"/>
    </source>
</evidence>
<keyword evidence="1 3" id="KW-0996">Nickel insertion</keyword>
<gene>
    <name evidence="3" type="primary">ureF</name>
    <name evidence="4" type="ORF">SAMN04515673_10149</name>
</gene>
<dbReference type="HAMAP" id="MF_01385">
    <property type="entry name" value="UreF"/>
    <property type="match status" value="1"/>
</dbReference>
<dbReference type="PIRSF" id="PIRSF009467">
    <property type="entry name" value="Ureas_acces_UreF"/>
    <property type="match status" value="1"/>
</dbReference>
<comment type="similarity">
    <text evidence="3">Belongs to the UreF family.</text>
</comment>